<evidence type="ECO:0000313" key="1">
    <source>
        <dbReference type="EMBL" id="KOS43263.1"/>
    </source>
</evidence>
<reference evidence="1 2" key="1">
    <citation type="submission" date="2015-08" db="EMBL/GenBank/DDBJ databases">
        <title>Genome sequencing of Penicillium nordicum.</title>
        <authorList>
            <person name="Nguyen H.D."/>
            <person name="Seifert K.A."/>
        </authorList>
    </citation>
    <scope>NUCLEOTIDE SEQUENCE [LARGE SCALE GENOMIC DNA]</scope>
    <source>
        <strain evidence="1 2">DAOMC 185683</strain>
    </source>
</reference>
<name>A0A0M9WFU5_9EURO</name>
<gene>
    <name evidence="1" type="ORF">ACN38_g5832</name>
</gene>
<protein>
    <submittedName>
        <fullName evidence="1">Uncharacterized protein</fullName>
    </submittedName>
</protein>
<evidence type="ECO:0000313" key="2">
    <source>
        <dbReference type="Proteomes" id="UP000037696"/>
    </source>
</evidence>
<comment type="caution">
    <text evidence="1">The sequence shown here is derived from an EMBL/GenBank/DDBJ whole genome shotgun (WGS) entry which is preliminary data.</text>
</comment>
<organism evidence="1 2">
    <name type="scientific">Penicillium nordicum</name>
    <dbReference type="NCBI Taxonomy" id="229535"/>
    <lineage>
        <taxon>Eukaryota</taxon>
        <taxon>Fungi</taxon>
        <taxon>Dikarya</taxon>
        <taxon>Ascomycota</taxon>
        <taxon>Pezizomycotina</taxon>
        <taxon>Eurotiomycetes</taxon>
        <taxon>Eurotiomycetidae</taxon>
        <taxon>Eurotiales</taxon>
        <taxon>Aspergillaceae</taxon>
        <taxon>Penicillium</taxon>
    </lineage>
</organism>
<proteinExistence type="predicted"/>
<keyword evidence="2" id="KW-1185">Reference proteome</keyword>
<dbReference type="Proteomes" id="UP000037696">
    <property type="component" value="Unassembled WGS sequence"/>
</dbReference>
<dbReference type="EMBL" id="LHQQ01000085">
    <property type="protein sequence ID" value="KOS43263.1"/>
    <property type="molecule type" value="Genomic_DNA"/>
</dbReference>
<sequence length="101" mass="11949">MDFSFPSLSRNCQDKHFFQTYFSIKNCFYRTTSDRNGARSTPILLHTLRYLLPAWGFTGTVSYDRFVFVGLEEMKLKEKKKKKEKLIINAKKKKNLNTQDV</sequence>
<accession>A0A0M9WFU5</accession>
<dbReference type="AlphaFoldDB" id="A0A0M9WFU5"/>